<dbReference type="InterPro" id="IPR042226">
    <property type="entry name" value="eFR1_2_sf"/>
</dbReference>
<dbReference type="EMBL" id="SLWM01000029">
    <property type="protein sequence ID" value="TCO11700.1"/>
    <property type="molecule type" value="Genomic_DNA"/>
</dbReference>
<feature type="compositionally biased region" description="Polar residues" evidence="1">
    <location>
        <begin position="213"/>
        <end position="224"/>
    </location>
</feature>
<organism evidence="2 3">
    <name type="scientific">Kribbella orskensis</name>
    <dbReference type="NCBI Taxonomy" id="2512216"/>
    <lineage>
        <taxon>Bacteria</taxon>
        <taxon>Bacillati</taxon>
        <taxon>Actinomycetota</taxon>
        <taxon>Actinomycetes</taxon>
        <taxon>Propionibacteriales</taxon>
        <taxon>Kribbellaceae</taxon>
        <taxon>Kribbella</taxon>
    </lineage>
</organism>
<evidence type="ECO:0000256" key="1">
    <source>
        <dbReference type="SAM" id="MobiDB-lite"/>
    </source>
</evidence>
<keyword evidence="3" id="KW-1185">Reference proteome</keyword>
<dbReference type="Gene3D" id="3.30.420.60">
    <property type="entry name" value="eRF1 domain 2"/>
    <property type="match status" value="1"/>
</dbReference>
<feature type="region of interest" description="Disordered" evidence="1">
    <location>
        <begin position="199"/>
        <end position="224"/>
    </location>
</feature>
<evidence type="ECO:0000313" key="3">
    <source>
        <dbReference type="Proteomes" id="UP000295818"/>
    </source>
</evidence>
<proteinExistence type="predicted"/>
<gene>
    <name evidence="2" type="ORF">EV644_12969</name>
</gene>
<dbReference type="Pfam" id="PF18844">
    <property type="entry name" value="baeRF_family2"/>
    <property type="match status" value="1"/>
</dbReference>
<name>A0ABY2B8J8_9ACTN</name>
<accession>A0ABY2B8J8</accession>
<sequence length="224" mass="24152">MLAGFAVGTEVTLTVALPGAEVPDLAQCSALPHLRPLLAWEQEHPARVLAVLDRTGADLSVYAAGSAEPLATAVTGPDDEIERNAPGGWSQGRYQHRAEDSWEHNAAAVAEVLARLLRRYDAHMLLPAGDVRAMQYLQEHLPTWIHADVAVRRLRGGRSEDGPAGRLAEQVTVQTHWIVAEQIEGLLAASAYCCPPARQDKPGPGSVLDRPTSRWTQIRSSGPA</sequence>
<dbReference type="InterPro" id="IPR040701">
    <property type="entry name" value="Bact_RF_family2"/>
</dbReference>
<reference evidence="2 3" key="1">
    <citation type="journal article" date="2015" name="Stand. Genomic Sci.">
        <title>Genomic Encyclopedia of Bacterial and Archaeal Type Strains, Phase III: the genomes of soil and plant-associated and newly described type strains.</title>
        <authorList>
            <person name="Whitman W.B."/>
            <person name="Woyke T."/>
            <person name="Klenk H.P."/>
            <person name="Zhou Y."/>
            <person name="Lilburn T.G."/>
            <person name="Beck B.J."/>
            <person name="De Vos P."/>
            <person name="Vandamme P."/>
            <person name="Eisen J.A."/>
            <person name="Garrity G."/>
            <person name="Hugenholtz P."/>
            <person name="Kyrpides N.C."/>
        </authorList>
    </citation>
    <scope>NUCLEOTIDE SEQUENCE [LARGE SCALE GENOMIC DNA]</scope>
    <source>
        <strain evidence="2 3">VKM Ac-2538</strain>
    </source>
</reference>
<evidence type="ECO:0000313" key="2">
    <source>
        <dbReference type="EMBL" id="TCO11700.1"/>
    </source>
</evidence>
<comment type="caution">
    <text evidence="2">The sequence shown here is derived from an EMBL/GenBank/DDBJ whole genome shotgun (WGS) entry which is preliminary data.</text>
</comment>
<protein>
    <submittedName>
        <fullName evidence="2">Uncharacterized protein</fullName>
    </submittedName>
</protein>
<dbReference type="SUPFAM" id="SSF53137">
    <property type="entry name" value="Translational machinery components"/>
    <property type="match status" value="1"/>
</dbReference>
<dbReference type="RefSeq" id="WP_132196012.1">
    <property type="nucleotide sequence ID" value="NZ_SLWM01000029.1"/>
</dbReference>
<dbReference type="Proteomes" id="UP000295818">
    <property type="component" value="Unassembled WGS sequence"/>
</dbReference>